<dbReference type="InterPro" id="IPR045851">
    <property type="entry name" value="AMP-bd_C_sf"/>
</dbReference>
<dbReference type="AlphaFoldDB" id="A0A451BBN9"/>
<feature type="domain" description="Carrier" evidence="8">
    <location>
        <begin position="726"/>
        <end position="803"/>
    </location>
</feature>
<keyword evidence="3" id="KW-0596">Phosphopantetheine</keyword>
<dbReference type="Gene3D" id="3.30.559.10">
    <property type="entry name" value="Chloramphenicol acetyltransferase-like domain"/>
    <property type="match status" value="1"/>
</dbReference>
<dbReference type="InterPro" id="IPR001242">
    <property type="entry name" value="Condensation_dom"/>
</dbReference>
<feature type="transmembrane region" description="Helical" evidence="7">
    <location>
        <begin position="67"/>
        <end position="91"/>
    </location>
</feature>
<evidence type="ECO:0000313" key="10">
    <source>
        <dbReference type="EMBL" id="VFK35522.1"/>
    </source>
</evidence>
<protein>
    <submittedName>
        <fullName evidence="11">Acyl-CoA synthetase (AMP-forming)/AMP-acid ligase II</fullName>
    </submittedName>
</protein>
<evidence type="ECO:0000256" key="4">
    <source>
        <dbReference type="ARBA" id="ARBA00022553"/>
    </source>
</evidence>
<dbReference type="GO" id="GO:0070566">
    <property type="term" value="F:adenylyltransferase activity"/>
    <property type="evidence" value="ECO:0007669"/>
    <property type="project" value="TreeGrafter"/>
</dbReference>
<proteinExistence type="inferred from homology"/>
<dbReference type="Pfam" id="PF00501">
    <property type="entry name" value="AMP-binding"/>
    <property type="match status" value="1"/>
</dbReference>
<dbReference type="GO" id="GO:0071766">
    <property type="term" value="P:Actinobacterium-type cell wall biogenesis"/>
    <property type="evidence" value="ECO:0007669"/>
    <property type="project" value="UniProtKB-ARBA"/>
</dbReference>
<dbReference type="InterPro" id="IPR042099">
    <property type="entry name" value="ANL_N_sf"/>
</dbReference>
<keyword evidence="4" id="KW-0597">Phosphoprotein</keyword>
<dbReference type="GO" id="GO:0016874">
    <property type="term" value="F:ligase activity"/>
    <property type="evidence" value="ECO:0007669"/>
    <property type="project" value="UniProtKB-KW"/>
</dbReference>
<dbReference type="InterPro" id="IPR009081">
    <property type="entry name" value="PP-bd_ACP"/>
</dbReference>
<dbReference type="Gene3D" id="3.30.559.30">
    <property type="entry name" value="Nonribosomal peptide synthetase, condensation domain"/>
    <property type="match status" value="1"/>
</dbReference>
<keyword evidence="5 11" id="KW-0436">Ligase</keyword>
<dbReference type="Pfam" id="PF00668">
    <property type="entry name" value="Condensation"/>
    <property type="match status" value="1"/>
</dbReference>
<dbReference type="Gene3D" id="1.10.1200.10">
    <property type="entry name" value="ACP-like"/>
    <property type="match status" value="2"/>
</dbReference>
<keyword evidence="7" id="KW-1133">Transmembrane helix</keyword>
<dbReference type="InterPro" id="IPR006162">
    <property type="entry name" value="Ppantetheine_attach_site"/>
</dbReference>
<dbReference type="InterPro" id="IPR023213">
    <property type="entry name" value="CAT-like_dom_sf"/>
</dbReference>
<sequence length="1266" mass="141943">MTDYNQPTTLVELLRRRAKDQPHKTAYTFLKDGEVEDGSLTYAQLENQARAIAARLQSISAPGERALLLYHAGLDFIAAFFGCLYAGVIAVPTYPPRRNRPDARFTAIALDAQASVVLTTAEVLSELEARLTEIPELRNLHWLATDGPDLDAPLSWQMPDIDGDTLAFLQYTSGSTGTPKGVMVSHGNLAHNLEYIMRGGELGSSDTGLFWLPTYHDMGLVNGVISPVYTGIHNILIAPAAFLQRPSRWLRAISRYRVTYSGGPDFAYDLCVEKIRPEDCDGLDLSHWRCAFNGAEPVRKETLDRFTAKFEPYGFRREYFYPCYGLAEVTVAATGPLVADEPIVFEADEDQLKRHLAVESSKGHGNVKYLVGSGHAWPGMEIVIVDPETSLQCPSGTIGEIWIRGESVAQGYWNRPEETEQTFHACLASASASEEPFLRTGDLGFLKDGELFIAGRRKDLVIIHGQNHYPQDIELTVERALDFVKPNGCAATSVTVDEQERLVMVVEANRELIRHIKAVRRQQGPSSGKRSEQSASVRDALDRKIGSIAAKTREAVVREHEISLYALAFVEPRSFPLTSSGKVQRHACRALFQEKSDKVLFFWHTYDETGEAEDFSHGGATSVLAHVREYDPHLEQIRQRIHDCLAGYLEWRERLVIDRIHYDRSFASLGIGFLGIATIREALEKAFDRELGFDEIHRFDTINKLAAHIGSTNETGGTDLATRVHPTESAIANWLVVRIGELTGRSPEKIDTERPFAHYGLDSIAAVGLSGELGEWLGKPLPATVVYEHPSIGALARHVVRHVVNTQAPAPLQTSKKTPSHPLSHGQRALWFLHQNAPESPAYNTAVAMRILSPINVPVLRAVFEYFIARHPSLRSSFSQHDGQPVQIIHGRRDIYFEEIDVSQDTEEELHRRVRAAYRRPFDLEQDPLFRVSLFSCAPEEHVLLLTLHHIITDGWSVWRLLPKIFTLYSARKFGREAVLPPLRWQYQDFVRWQNELLAGPEGERLWQYWQEQLSGELPVLDLPTDRPRPPVQSNNGASITLALPKMLTQKLRKQAQTSGATLFTVLLAAFQVLLHRYTGQEDILVGSPVTGRSRPEFEGIFGYFINPIVLSARFQGAPTFASFLNQINRTVLERLTHQDYPFPLLVERLQPARDASHSPIFQVMFILQKPRKDDALSTFLLGAGDENTRTNRGGLTLAPFHMAQQEGQFDLTLEMIDTEQSLAGSFKYNTDLFDAGTIQRMVGHFQCLLEGIVAEPGCGSPSYRF</sequence>
<dbReference type="SMART" id="SM00823">
    <property type="entry name" value="PKS_PP"/>
    <property type="match status" value="1"/>
</dbReference>
<dbReference type="EMBL" id="CAADFO010000029">
    <property type="protein sequence ID" value="VFK27700.1"/>
    <property type="molecule type" value="Genomic_DNA"/>
</dbReference>
<dbReference type="SUPFAM" id="SSF56801">
    <property type="entry name" value="Acetyl-CoA synthetase-like"/>
    <property type="match status" value="1"/>
</dbReference>
<accession>A0A451BBN9</accession>
<dbReference type="PROSITE" id="PS00012">
    <property type="entry name" value="PHOSPHOPANTETHEINE"/>
    <property type="match status" value="1"/>
</dbReference>
<dbReference type="InterPro" id="IPR020806">
    <property type="entry name" value="PKS_PP-bd"/>
</dbReference>
<feature type="region of interest" description="Disordered" evidence="6">
    <location>
        <begin position="519"/>
        <end position="538"/>
    </location>
</feature>
<comment type="similarity">
    <text evidence="2">Belongs to the ATP-dependent AMP-binding enzyme family.</text>
</comment>
<name>A0A451BBN9_9GAMM</name>
<dbReference type="SMART" id="SM01294">
    <property type="entry name" value="PKS_PP_betabranch"/>
    <property type="match status" value="1"/>
</dbReference>
<evidence type="ECO:0000256" key="7">
    <source>
        <dbReference type="SAM" id="Phobius"/>
    </source>
</evidence>
<dbReference type="CDD" id="cd19531">
    <property type="entry name" value="LCL_NRPS-like"/>
    <property type="match status" value="1"/>
</dbReference>
<dbReference type="PROSITE" id="PS50075">
    <property type="entry name" value="CARRIER"/>
    <property type="match status" value="2"/>
</dbReference>
<dbReference type="GO" id="GO:0031177">
    <property type="term" value="F:phosphopantetheine binding"/>
    <property type="evidence" value="ECO:0007669"/>
    <property type="project" value="InterPro"/>
</dbReference>
<reference evidence="11" key="1">
    <citation type="submission" date="2019-02" db="EMBL/GenBank/DDBJ databases">
        <authorList>
            <person name="Gruber-Vodicka R. H."/>
            <person name="Seah K. B. B."/>
        </authorList>
    </citation>
    <scope>NUCLEOTIDE SEQUENCE</scope>
    <source>
        <strain evidence="9">BECK_BZ197</strain>
        <strain evidence="11">BECK_BZ198</strain>
        <strain evidence="10">BECK_BZ199</strain>
    </source>
</reference>
<dbReference type="Pfam" id="PF00550">
    <property type="entry name" value="PP-binding"/>
    <property type="match status" value="1"/>
</dbReference>
<evidence type="ECO:0000259" key="8">
    <source>
        <dbReference type="PROSITE" id="PS50075"/>
    </source>
</evidence>
<dbReference type="InterPro" id="IPR020845">
    <property type="entry name" value="AMP-binding_CS"/>
</dbReference>
<evidence type="ECO:0000313" key="11">
    <source>
        <dbReference type="EMBL" id="VFK75716.1"/>
    </source>
</evidence>
<evidence type="ECO:0000256" key="1">
    <source>
        <dbReference type="ARBA" id="ARBA00001957"/>
    </source>
</evidence>
<evidence type="ECO:0000256" key="6">
    <source>
        <dbReference type="SAM" id="MobiDB-lite"/>
    </source>
</evidence>
<keyword evidence="7" id="KW-0472">Membrane</keyword>
<dbReference type="SUPFAM" id="SSF52777">
    <property type="entry name" value="CoA-dependent acyltransferases"/>
    <property type="match status" value="2"/>
</dbReference>
<dbReference type="InterPro" id="IPR000873">
    <property type="entry name" value="AMP-dep_synth/lig_dom"/>
</dbReference>
<dbReference type="GO" id="GO:0005886">
    <property type="term" value="C:plasma membrane"/>
    <property type="evidence" value="ECO:0007669"/>
    <property type="project" value="TreeGrafter"/>
</dbReference>
<comment type="cofactor">
    <cofactor evidence="1">
        <name>pantetheine 4'-phosphate</name>
        <dbReference type="ChEBI" id="CHEBI:47942"/>
    </cofactor>
</comment>
<dbReference type="InterPro" id="IPR040097">
    <property type="entry name" value="FAAL/FAAC"/>
</dbReference>
<feature type="compositionally biased region" description="Polar residues" evidence="6">
    <location>
        <begin position="523"/>
        <end position="536"/>
    </location>
</feature>
<dbReference type="PANTHER" id="PTHR22754:SF32">
    <property type="entry name" value="DISCO-INTERACTING PROTEIN 2"/>
    <property type="match status" value="1"/>
</dbReference>
<evidence type="ECO:0000256" key="3">
    <source>
        <dbReference type="ARBA" id="ARBA00022450"/>
    </source>
</evidence>
<dbReference type="FunFam" id="3.40.50.12780:FF:000013">
    <property type="entry name" value="Long-chain-fatty-acid--AMP ligase FadD32"/>
    <property type="match status" value="1"/>
</dbReference>
<dbReference type="Gene3D" id="3.30.300.30">
    <property type="match status" value="1"/>
</dbReference>
<dbReference type="CDD" id="cd05931">
    <property type="entry name" value="FAAL"/>
    <property type="match status" value="1"/>
</dbReference>
<gene>
    <name evidence="9" type="ORF">BECKMB1821G_GA0114241_102934</name>
    <name evidence="11" type="ORF">BECKMB1821H_GA0114242_102934</name>
    <name evidence="10" type="ORF">BECKMB1821I_GA0114274_11242</name>
</gene>
<evidence type="ECO:0000313" key="9">
    <source>
        <dbReference type="EMBL" id="VFK27700.1"/>
    </source>
</evidence>
<keyword evidence="7" id="KW-0812">Transmembrane</keyword>
<dbReference type="EMBL" id="CAADGH010000029">
    <property type="protein sequence ID" value="VFK75716.1"/>
    <property type="molecule type" value="Genomic_DNA"/>
</dbReference>
<dbReference type="Gene3D" id="3.40.50.12780">
    <property type="entry name" value="N-terminal domain of ligase-like"/>
    <property type="match status" value="1"/>
</dbReference>
<dbReference type="InterPro" id="IPR036736">
    <property type="entry name" value="ACP-like_sf"/>
</dbReference>
<evidence type="ECO:0000256" key="5">
    <source>
        <dbReference type="ARBA" id="ARBA00022598"/>
    </source>
</evidence>
<dbReference type="PROSITE" id="PS00455">
    <property type="entry name" value="AMP_BINDING"/>
    <property type="match status" value="1"/>
</dbReference>
<dbReference type="PANTHER" id="PTHR22754">
    <property type="entry name" value="DISCO-INTERACTING PROTEIN 2 DIP2 -RELATED"/>
    <property type="match status" value="1"/>
</dbReference>
<organism evidence="11">
    <name type="scientific">Candidatus Kentrum sp. MB</name>
    <dbReference type="NCBI Taxonomy" id="2138164"/>
    <lineage>
        <taxon>Bacteria</taxon>
        <taxon>Pseudomonadati</taxon>
        <taxon>Pseudomonadota</taxon>
        <taxon>Gammaproteobacteria</taxon>
        <taxon>Candidatus Kentrum</taxon>
    </lineage>
</organism>
<feature type="domain" description="Carrier" evidence="8">
    <location>
        <begin position="635"/>
        <end position="713"/>
    </location>
</feature>
<evidence type="ECO:0000256" key="2">
    <source>
        <dbReference type="ARBA" id="ARBA00006432"/>
    </source>
</evidence>
<dbReference type="EMBL" id="CAADFQ010000124">
    <property type="protein sequence ID" value="VFK35522.1"/>
    <property type="molecule type" value="Genomic_DNA"/>
</dbReference>
<dbReference type="GO" id="GO:0006633">
    <property type="term" value="P:fatty acid biosynthetic process"/>
    <property type="evidence" value="ECO:0007669"/>
    <property type="project" value="TreeGrafter"/>
</dbReference>
<dbReference type="SUPFAM" id="SSF47336">
    <property type="entry name" value="ACP-like"/>
    <property type="match status" value="2"/>
</dbReference>